<organism evidence="3 4">
    <name type="scientific">Desulfosporosinus nitroreducens</name>
    <dbReference type="NCBI Taxonomy" id="2018668"/>
    <lineage>
        <taxon>Bacteria</taxon>
        <taxon>Bacillati</taxon>
        <taxon>Bacillota</taxon>
        <taxon>Clostridia</taxon>
        <taxon>Eubacteriales</taxon>
        <taxon>Desulfitobacteriaceae</taxon>
        <taxon>Desulfosporosinus</taxon>
    </lineage>
</organism>
<feature type="transmembrane region" description="Helical" evidence="2">
    <location>
        <begin position="247"/>
        <end position="265"/>
    </location>
</feature>
<accession>A0ABT8QSG6</accession>
<keyword evidence="2" id="KW-1133">Transmembrane helix</keyword>
<feature type="coiled-coil region" evidence="1">
    <location>
        <begin position="24"/>
        <end position="51"/>
    </location>
</feature>
<evidence type="ECO:0000256" key="1">
    <source>
        <dbReference type="SAM" id="Coils"/>
    </source>
</evidence>
<dbReference type="Proteomes" id="UP001176021">
    <property type="component" value="Unassembled WGS sequence"/>
</dbReference>
<reference evidence="3" key="1">
    <citation type="submission" date="2022-05" db="EMBL/GenBank/DDBJ databases">
        <title>Expanded diversity of anoxic marine methylotrophy in a Black Sea sulfate reducing microorganism.</title>
        <authorList>
            <person name="Fischer P.Q."/>
            <person name="Stams A.J.M."/>
            <person name="Villanueva L."/>
            <person name="Sousa D.Z."/>
        </authorList>
    </citation>
    <scope>NUCLEOTIDE SEQUENCE</scope>
    <source>
        <strain evidence="3">P130</strain>
    </source>
</reference>
<sequence length="307" mass="34631">MMLSLIAFLALVAGSFLLLRLSPVEMAEELIQKLQAEKVTLRGMVDAIEGKRKRGLKKLINETWDILVVTQKTTMFSLLALIAVVLFFTGILIGLMSSNYFLIPVLSGGFFLLPFWYVIFTANAYKKQLNAELETALSIVTTSYIRSNDFILAAEENIEVLNPPVVEPFKAFLKENKLITSNVKLALEKLRGKIDNDVFKEWVDQVIACQQDKSLKFTLYPIVGKLSDMRTVGMELDYLLYGPIKEFISMVSLVLGSIPLLYFLNKSWYSNIMYTSAGKATLAGIILVIFWSLAGVIRLSRPVEYKR</sequence>
<feature type="transmembrane region" description="Helical" evidence="2">
    <location>
        <begin position="100"/>
        <end position="119"/>
    </location>
</feature>
<name>A0ABT8QSG6_9FIRM</name>
<feature type="transmembrane region" description="Helical" evidence="2">
    <location>
        <begin position="277"/>
        <end position="297"/>
    </location>
</feature>
<gene>
    <name evidence="3" type="ORF">M8H41_14655</name>
</gene>
<comment type="caution">
    <text evidence="3">The sequence shown here is derived from an EMBL/GenBank/DDBJ whole genome shotgun (WGS) entry which is preliminary data.</text>
</comment>
<evidence type="ECO:0000256" key="2">
    <source>
        <dbReference type="SAM" id="Phobius"/>
    </source>
</evidence>
<feature type="transmembrane region" description="Helical" evidence="2">
    <location>
        <begin position="74"/>
        <end position="93"/>
    </location>
</feature>
<keyword evidence="1" id="KW-0175">Coiled coil</keyword>
<evidence type="ECO:0000313" key="3">
    <source>
        <dbReference type="EMBL" id="MDO0824080.1"/>
    </source>
</evidence>
<dbReference type="RefSeq" id="WP_302049120.1">
    <property type="nucleotide sequence ID" value="NZ_JAMJEV010000011.1"/>
</dbReference>
<evidence type="ECO:0008006" key="5">
    <source>
        <dbReference type="Google" id="ProtNLM"/>
    </source>
</evidence>
<keyword evidence="2" id="KW-0472">Membrane</keyword>
<evidence type="ECO:0000313" key="4">
    <source>
        <dbReference type="Proteomes" id="UP001176021"/>
    </source>
</evidence>
<keyword evidence="4" id="KW-1185">Reference proteome</keyword>
<dbReference type="EMBL" id="JAMJEV010000011">
    <property type="protein sequence ID" value="MDO0824080.1"/>
    <property type="molecule type" value="Genomic_DNA"/>
</dbReference>
<keyword evidence="2" id="KW-0812">Transmembrane</keyword>
<protein>
    <recommendedName>
        <fullName evidence="5">Flp pilus assembly protein TadB</fullName>
    </recommendedName>
</protein>
<proteinExistence type="predicted"/>